<dbReference type="Gene3D" id="3.10.20.310">
    <property type="entry name" value="membrane protein fhac"/>
    <property type="match status" value="5"/>
</dbReference>
<keyword evidence="4" id="KW-0732">Signal</keyword>
<dbReference type="InterPro" id="IPR010827">
    <property type="entry name" value="BamA/TamA_POTRA"/>
</dbReference>
<dbReference type="HAMAP" id="MF_01430">
    <property type="entry name" value="OM_assembly_BamA"/>
    <property type="match status" value="1"/>
</dbReference>
<keyword evidence="2" id="KW-1134">Transmembrane beta strand</keyword>
<dbReference type="PANTHER" id="PTHR12815">
    <property type="entry name" value="SORTING AND ASSEMBLY MACHINERY SAMM50 PROTEIN FAMILY MEMBER"/>
    <property type="match status" value="1"/>
</dbReference>
<gene>
    <name evidence="11" type="primary">bamA</name>
    <name evidence="11" type="ORF">H8E19_10770</name>
</gene>
<feature type="transmembrane region" description="Helical" evidence="9">
    <location>
        <begin position="50"/>
        <end position="71"/>
    </location>
</feature>
<keyword evidence="6 9" id="KW-0472">Membrane</keyword>
<feature type="domain" description="POTRA" evidence="10">
    <location>
        <begin position="529"/>
        <end position="602"/>
    </location>
</feature>
<dbReference type="InterPro" id="IPR000184">
    <property type="entry name" value="Bac_surfAg_D15"/>
</dbReference>
<evidence type="ECO:0000256" key="9">
    <source>
        <dbReference type="SAM" id="Phobius"/>
    </source>
</evidence>
<evidence type="ECO:0000256" key="3">
    <source>
        <dbReference type="ARBA" id="ARBA00022692"/>
    </source>
</evidence>
<dbReference type="Gene3D" id="2.40.160.50">
    <property type="entry name" value="membrane protein fhac: a member of the omp85/tpsb transporter family"/>
    <property type="match status" value="1"/>
</dbReference>
<evidence type="ECO:0000313" key="11">
    <source>
        <dbReference type="EMBL" id="MBC8177875.1"/>
    </source>
</evidence>
<dbReference type="InterPro" id="IPR034746">
    <property type="entry name" value="POTRA"/>
</dbReference>
<keyword evidence="3 9" id="KW-0812">Transmembrane</keyword>
<dbReference type="PANTHER" id="PTHR12815:SF23">
    <property type="entry name" value="OUTER MEMBRANE PROTEIN ASSEMBLY FACTOR BAMA"/>
    <property type="match status" value="1"/>
</dbReference>
<comment type="caution">
    <text evidence="11">The sequence shown here is derived from an EMBL/GenBank/DDBJ whole genome shotgun (WGS) entry which is preliminary data.</text>
</comment>
<name>A0A8J6T3J0_9DELT</name>
<organism evidence="11 12">
    <name type="scientific">Candidatus Desulfacyla euxinica</name>
    <dbReference type="NCBI Taxonomy" id="2841693"/>
    <lineage>
        <taxon>Bacteria</taxon>
        <taxon>Deltaproteobacteria</taxon>
        <taxon>Candidatus Desulfacyla</taxon>
    </lineage>
</organism>
<evidence type="ECO:0000256" key="8">
    <source>
        <dbReference type="NCBIfam" id="TIGR03303"/>
    </source>
</evidence>
<dbReference type="InterPro" id="IPR039910">
    <property type="entry name" value="D15-like"/>
</dbReference>
<feature type="domain" description="POTRA" evidence="10">
    <location>
        <begin position="205"/>
        <end position="276"/>
    </location>
</feature>
<evidence type="ECO:0000256" key="7">
    <source>
        <dbReference type="ARBA" id="ARBA00023237"/>
    </source>
</evidence>
<dbReference type="PROSITE" id="PS51779">
    <property type="entry name" value="POTRA"/>
    <property type="match status" value="4"/>
</dbReference>
<evidence type="ECO:0000256" key="2">
    <source>
        <dbReference type="ARBA" id="ARBA00022452"/>
    </source>
</evidence>
<feature type="domain" description="POTRA" evidence="10">
    <location>
        <begin position="277"/>
        <end position="354"/>
    </location>
</feature>
<dbReference type="Proteomes" id="UP000650524">
    <property type="component" value="Unassembled WGS sequence"/>
</dbReference>
<dbReference type="GO" id="GO:0071709">
    <property type="term" value="P:membrane assembly"/>
    <property type="evidence" value="ECO:0007669"/>
    <property type="project" value="InterPro"/>
</dbReference>
<dbReference type="Pfam" id="PF07244">
    <property type="entry name" value="POTRA"/>
    <property type="match status" value="5"/>
</dbReference>
<reference evidence="11 12" key="1">
    <citation type="submission" date="2020-08" db="EMBL/GenBank/DDBJ databases">
        <title>Bridging the membrane lipid divide: bacteria of the FCB group superphylum have the potential to synthesize archaeal ether lipids.</title>
        <authorList>
            <person name="Villanueva L."/>
            <person name="Von Meijenfeldt F.A.B."/>
            <person name="Westbye A.B."/>
            <person name="Yadav S."/>
            <person name="Hopmans E.C."/>
            <person name="Dutilh B.E."/>
            <person name="Sinninghe Damste J.S."/>
        </authorList>
    </citation>
    <scope>NUCLEOTIDE SEQUENCE [LARGE SCALE GENOMIC DNA]</scope>
    <source>
        <strain evidence="11">NIOZ-UU27</strain>
    </source>
</reference>
<dbReference type="AlphaFoldDB" id="A0A8J6T3J0"/>
<dbReference type="EMBL" id="JACNJD010000240">
    <property type="protein sequence ID" value="MBC8177875.1"/>
    <property type="molecule type" value="Genomic_DNA"/>
</dbReference>
<keyword evidence="5" id="KW-0677">Repeat</keyword>
<dbReference type="Gene3D" id="3.40.50.10610">
    <property type="entry name" value="ABC-type transport auxiliary lipoprotein component"/>
    <property type="match status" value="1"/>
</dbReference>
<evidence type="ECO:0000256" key="5">
    <source>
        <dbReference type="ARBA" id="ARBA00022737"/>
    </source>
</evidence>
<protein>
    <recommendedName>
        <fullName evidence="8">Outer membrane protein assembly factor BamA</fullName>
    </recommendedName>
</protein>
<feature type="domain" description="POTRA" evidence="10">
    <location>
        <begin position="448"/>
        <end position="526"/>
    </location>
</feature>
<comment type="subcellular location">
    <subcellularLocation>
        <location evidence="1">Membrane</location>
    </subcellularLocation>
</comment>
<evidence type="ECO:0000256" key="1">
    <source>
        <dbReference type="ARBA" id="ARBA00004370"/>
    </source>
</evidence>
<keyword evidence="9" id="KW-1133">Transmembrane helix</keyword>
<dbReference type="InterPro" id="IPR023707">
    <property type="entry name" value="OM_assembly_BamA"/>
</dbReference>
<dbReference type="NCBIfam" id="TIGR03303">
    <property type="entry name" value="OM_YaeT"/>
    <property type="match status" value="1"/>
</dbReference>
<proteinExistence type="inferred from homology"/>
<dbReference type="Pfam" id="PF01103">
    <property type="entry name" value="Omp85"/>
    <property type="match status" value="1"/>
</dbReference>
<dbReference type="GO" id="GO:0009279">
    <property type="term" value="C:cell outer membrane"/>
    <property type="evidence" value="ECO:0007669"/>
    <property type="project" value="UniProtKB-UniRule"/>
</dbReference>
<accession>A0A8J6T3J0</accession>
<evidence type="ECO:0000313" key="12">
    <source>
        <dbReference type="Proteomes" id="UP000650524"/>
    </source>
</evidence>
<evidence type="ECO:0000256" key="6">
    <source>
        <dbReference type="ARBA" id="ARBA00023136"/>
    </source>
</evidence>
<sequence length="928" mass="105498">MGGYCKIIRRTQSGRRKIGNATLCAQSAERKAESAKRHALCAMRFRTGRILFGAILFLILFAFFVPEMVAAQQKETMAILPFKINAQKTLDHLQLGLQKMLSSQLEKKGFKMVGPERINKQPIAFASPIDAKEVISLGKKLNADWIVMGSLTQIGDKASIDLKVTDISQKRMPFFIFLVSEDIDQLTNTVKRLTVNVYDRVMGVPQIDSVHVAGNRRIEREAILAVVGTKAGDRLDYNKLDKDLRDIYKMGFFKDVKTETEDGPSGKVVTFHVSEKPSVGKIVFIGNDEIDDDDLQKDLGINLYSILDNNQIRQSINRLKELYRGKGYYNATIEEKTEPLPNNEVMLKYTIDEHDKVYIEKIQFVGNKHFDADKLKGIMETSEWWFLSWITKAGILDRKKLEFDTHKITAFYHNQGFIKAKVGEPKVIYDDKLKGLVVTFDIVEGPQYEVGKVAVEGTLIEPAEELLKKVRINKEKIFNREMVRRDILALRDVYADHGYAYAEVKPIINEDDEKYLADITYDITKGPKVRFERITISGNTVTRDKVIRRQLKVIEGEYFSGINLKKSSANLNRLGYFEDVQLETKKGSSDDLMRLNVKVKEKGTRTFSVGAGYSSAYSAFVTFQIADQNFLGYGQTLQANARIGGKNTEFDIKFFEPWLFDTRISFGADLYTWDQQYSDYSRDALGAAFNFGYPLDIIDEYTRAFARYDFDNSRIYDVTATQGPMFDMKGRNVTSSATLSIKRDSRDKLWNTSKGSINELSFQYAGLGGDEKFNKYRGRTTWFFPLFWETVFLVQGRVGYIKDNGKLSVFQKFFLGGINTVRGYDYQTISPRDANGYLIGGTKMLNFNAEYRFPLLKEQGVVGLVFFDAGNAFDDSAFWNPSSLKKSAGAGVRWYSPIGPLRLEYGFKLDRQGDESPGKWEFSVGGGI</sequence>
<evidence type="ECO:0000256" key="4">
    <source>
        <dbReference type="ARBA" id="ARBA00022729"/>
    </source>
</evidence>
<keyword evidence="7" id="KW-0998">Cell outer membrane</keyword>
<evidence type="ECO:0000259" key="10">
    <source>
        <dbReference type="PROSITE" id="PS51779"/>
    </source>
</evidence>